<dbReference type="InterPro" id="IPR050114">
    <property type="entry name" value="UPF0173_UPF0282_UlaG_hydrolase"/>
</dbReference>
<dbReference type="GO" id="GO:0016787">
    <property type="term" value="F:hydrolase activity"/>
    <property type="evidence" value="ECO:0007669"/>
    <property type="project" value="UniProtKB-UniRule"/>
</dbReference>
<accession>A0A1B9F4G7</accession>
<evidence type="ECO:0000313" key="4">
    <source>
        <dbReference type="EMBL" id="OCC14847.1"/>
    </source>
</evidence>
<sequence length="240" mass="25653">MGNKIQFLGHSAFLIQTSGEKSILIDPWLDNPQAPKDVDIPTPDLLLITHAHGDHLGNAVNLGSSSKTEVIAIHEIQQYLLTKGVPNVTGMNIGGTYSTKGISITMVQAIHSSSFQEGNEIIYGGDAAGFVIRLEDGTSIYHAGDTGLFGDMALIGELYSPQIAILPIGNHYVMGPNEAAYAVKLIKPKAVIPMHYGSFPVLTGTVEEFEEAIKKLGQEVEVVGLAPGQIYEPRLCTSNA</sequence>
<proteinExistence type="inferred from homology"/>
<evidence type="ECO:0000256" key="2">
    <source>
        <dbReference type="HAMAP-Rule" id="MF_00457"/>
    </source>
</evidence>
<dbReference type="InterPro" id="IPR036866">
    <property type="entry name" value="RibonucZ/Hydroxyglut_hydro"/>
</dbReference>
<dbReference type="PATRIC" id="fig|1156395.6.peg.1658"/>
<keyword evidence="1 2" id="KW-0378">Hydrolase</keyword>
<dbReference type="InterPro" id="IPR022877">
    <property type="entry name" value="UPF0173"/>
</dbReference>
<comment type="caution">
    <text evidence="4">The sequence shown here is derived from an EMBL/GenBank/DDBJ whole genome shotgun (WGS) entry which is preliminary data.</text>
</comment>
<keyword evidence="5" id="KW-1185">Reference proteome</keyword>
<dbReference type="NCBIfam" id="NF001911">
    <property type="entry name" value="PRK00685.1"/>
    <property type="match status" value="1"/>
</dbReference>
<dbReference type="HAMAP" id="MF_00457">
    <property type="entry name" value="UPF0173"/>
    <property type="match status" value="1"/>
</dbReference>
<dbReference type="Gene3D" id="3.60.15.10">
    <property type="entry name" value="Ribonuclease Z/Hydroxyacylglutathione hydrolase-like"/>
    <property type="match status" value="1"/>
</dbReference>
<dbReference type="SMART" id="SM00849">
    <property type="entry name" value="Lactamase_B"/>
    <property type="match status" value="1"/>
</dbReference>
<evidence type="ECO:0000313" key="5">
    <source>
        <dbReference type="Proteomes" id="UP000093080"/>
    </source>
</evidence>
<dbReference type="RefSeq" id="WP_083186708.1">
    <property type="nucleotide sequence ID" value="NZ_MAGO01000008.1"/>
</dbReference>
<feature type="domain" description="Metallo-beta-lactamase" evidence="3">
    <location>
        <begin position="9"/>
        <end position="195"/>
    </location>
</feature>
<dbReference type="PANTHER" id="PTHR43546">
    <property type="entry name" value="UPF0173 METAL-DEPENDENT HYDROLASE MJ1163-RELATED"/>
    <property type="match status" value="1"/>
</dbReference>
<comment type="similarity">
    <text evidence="2">Belongs to the UPF0173 family.</text>
</comment>
<dbReference type="PANTHER" id="PTHR43546:SF3">
    <property type="entry name" value="UPF0173 METAL-DEPENDENT HYDROLASE MJ1163"/>
    <property type="match status" value="1"/>
</dbReference>
<evidence type="ECO:0000259" key="3">
    <source>
        <dbReference type="SMART" id="SM00849"/>
    </source>
</evidence>
<reference evidence="4 5" key="1">
    <citation type="submission" date="2016-06" db="EMBL/GenBank/DDBJ databases">
        <title>Respiratory ammonification of nitrate coupled to the oxidation of elemental sulfur in deep-sea autotrophic thermophilic bacteria.</title>
        <authorList>
            <person name="Slobodkina G.B."/>
            <person name="Mardanov A.V."/>
            <person name="Ravin N.V."/>
            <person name="Frolova A.A."/>
            <person name="Viryasiv M.B."/>
            <person name="Chernyh N.A."/>
            <person name="Bonch-Osmolovskaya E.A."/>
            <person name="Slobodkin A.I."/>
        </authorList>
    </citation>
    <scope>NUCLEOTIDE SEQUENCE [LARGE SCALE GENOMIC DNA]</scope>
    <source>
        <strain evidence="4 5">S69</strain>
    </source>
</reference>
<gene>
    <name evidence="4" type="ORF">DBT_1642</name>
</gene>
<dbReference type="Pfam" id="PF13483">
    <property type="entry name" value="Lactamase_B_3"/>
    <property type="match status" value="1"/>
</dbReference>
<dbReference type="SUPFAM" id="SSF56281">
    <property type="entry name" value="Metallo-hydrolase/oxidoreductase"/>
    <property type="match status" value="1"/>
</dbReference>
<name>A0A1B9F4G7_9BACT</name>
<dbReference type="OrthoDB" id="9789133at2"/>
<dbReference type="AlphaFoldDB" id="A0A1B9F4G7"/>
<dbReference type="EMBL" id="MAGO01000008">
    <property type="protein sequence ID" value="OCC14847.1"/>
    <property type="molecule type" value="Genomic_DNA"/>
</dbReference>
<dbReference type="InterPro" id="IPR001279">
    <property type="entry name" value="Metallo-B-lactamas"/>
</dbReference>
<evidence type="ECO:0000256" key="1">
    <source>
        <dbReference type="ARBA" id="ARBA00022801"/>
    </source>
</evidence>
<organism evidence="4 5">
    <name type="scientific">Dissulfuribacter thermophilus</name>
    <dbReference type="NCBI Taxonomy" id="1156395"/>
    <lineage>
        <taxon>Bacteria</taxon>
        <taxon>Pseudomonadati</taxon>
        <taxon>Thermodesulfobacteriota</taxon>
        <taxon>Dissulfuribacteria</taxon>
        <taxon>Dissulfuribacterales</taxon>
        <taxon>Dissulfuribacteraceae</taxon>
        <taxon>Dissulfuribacter</taxon>
    </lineage>
</organism>
<dbReference type="Proteomes" id="UP000093080">
    <property type="component" value="Unassembled WGS sequence"/>
</dbReference>
<protein>
    <recommendedName>
        <fullName evidence="2">UPF0173 metal-dependent hydrolase DBT_1642</fullName>
    </recommendedName>
</protein>
<dbReference type="STRING" id="1156395.DBT_1642"/>